<comment type="caution">
    <text evidence="2">The sequence shown here is derived from an EMBL/GenBank/DDBJ whole genome shotgun (WGS) entry which is preliminary data.</text>
</comment>
<feature type="compositionally biased region" description="Low complexity" evidence="1">
    <location>
        <begin position="132"/>
        <end position="151"/>
    </location>
</feature>
<protein>
    <submittedName>
        <fullName evidence="2">Uncharacterized protein</fullName>
    </submittedName>
</protein>
<feature type="region of interest" description="Disordered" evidence="1">
    <location>
        <begin position="1"/>
        <end position="34"/>
    </location>
</feature>
<evidence type="ECO:0000313" key="3">
    <source>
        <dbReference type="Proteomes" id="UP000308730"/>
    </source>
</evidence>
<dbReference type="EMBL" id="SGPM01000095">
    <property type="protein sequence ID" value="THH30060.1"/>
    <property type="molecule type" value="Genomic_DNA"/>
</dbReference>
<organism evidence="2 3">
    <name type="scientific">Antrodiella citrinella</name>
    <dbReference type="NCBI Taxonomy" id="2447956"/>
    <lineage>
        <taxon>Eukaryota</taxon>
        <taxon>Fungi</taxon>
        <taxon>Dikarya</taxon>
        <taxon>Basidiomycota</taxon>
        <taxon>Agaricomycotina</taxon>
        <taxon>Agaricomycetes</taxon>
        <taxon>Polyporales</taxon>
        <taxon>Steccherinaceae</taxon>
        <taxon>Antrodiella</taxon>
    </lineage>
</organism>
<accession>A0A4S4N2U9</accession>
<dbReference type="Proteomes" id="UP000308730">
    <property type="component" value="Unassembled WGS sequence"/>
</dbReference>
<feature type="region of interest" description="Disordered" evidence="1">
    <location>
        <begin position="334"/>
        <end position="364"/>
    </location>
</feature>
<evidence type="ECO:0000313" key="2">
    <source>
        <dbReference type="EMBL" id="THH30060.1"/>
    </source>
</evidence>
<keyword evidence="3" id="KW-1185">Reference proteome</keyword>
<reference evidence="2 3" key="1">
    <citation type="submission" date="2019-02" db="EMBL/GenBank/DDBJ databases">
        <title>Genome sequencing of the rare red list fungi Antrodiella citrinella (Flaviporus citrinellus).</title>
        <authorList>
            <person name="Buettner E."/>
            <person name="Kellner H."/>
        </authorList>
    </citation>
    <scope>NUCLEOTIDE SEQUENCE [LARGE SCALE GENOMIC DNA]</scope>
    <source>
        <strain evidence="2 3">DSM 108506</strain>
    </source>
</reference>
<feature type="compositionally biased region" description="Low complexity" evidence="1">
    <location>
        <begin position="55"/>
        <end position="80"/>
    </location>
</feature>
<dbReference type="OrthoDB" id="3245901at2759"/>
<gene>
    <name evidence="2" type="ORF">EUX98_g4114</name>
</gene>
<feature type="region of interest" description="Disordered" evidence="1">
    <location>
        <begin position="48"/>
        <end position="84"/>
    </location>
</feature>
<feature type="compositionally biased region" description="Low complexity" evidence="1">
    <location>
        <begin position="334"/>
        <end position="344"/>
    </location>
</feature>
<evidence type="ECO:0000256" key="1">
    <source>
        <dbReference type="SAM" id="MobiDB-lite"/>
    </source>
</evidence>
<name>A0A4S4N2U9_9APHY</name>
<feature type="region of interest" description="Disordered" evidence="1">
    <location>
        <begin position="132"/>
        <end position="171"/>
    </location>
</feature>
<feature type="compositionally biased region" description="Low complexity" evidence="1">
    <location>
        <begin position="11"/>
        <end position="32"/>
    </location>
</feature>
<sequence>MSSPISPASHVSPTVSPALASSPASQAQPALRPDLRLDLSAVPVGSIHAGTPQYTPATATSAGSQSPSSPSSVGSLPTPSDTFMTPIYPTTNSFHMPLKSHAPPSYCANSLQRSQGPAPLPFPIVRKLSIASSASSSSESPTSPGSPGMEPDASYRFPPLPAHTPASGVVRSQSSSSYRIVHPSVGPAATIAAGGRVTISHPYARLHAKNHDSGGTSKRRRMWSHALEKSVFTPHELSTVGAPHRRTIYTASMEAHVDGLHAQLLEYALFPVPFEQLEAYRGLNSKTAKSMVAGLQKDMNDMKVKLLELQRVNHTLRSCTTAFNKLHEYAPSYASSAPGASNSGRLPVMGRTPPRRHSLGTSEYPYSGAFGGTCAR</sequence>
<proteinExistence type="predicted"/>
<dbReference type="AlphaFoldDB" id="A0A4S4N2U9"/>